<sequence length="78" mass="8509">MNAPPSYHLQLRQRFVSRDFLQLQLTRQVGNGGAGTSGRVPSPSLETLLKCSSMAAFSVRKKTEQSSQKNPDLGTTNS</sequence>
<evidence type="ECO:0000313" key="2">
    <source>
        <dbReference type="EMBL" id="TNN53388.1"/>
    </source>
</evidence>
<accession>A0A4Z2GIM4</accession>
<protein>
    <submittedName>
        <fullName evidence="2">Uncharacterized protein</fullName>
    </submittedName>
</protein>
<reference evidence="2 3" key="1">
    <citation type="submission" date="2019-03" db="EMBL/GenBank/DDBJ databases">
        <title>First draft genome of Liparis tanakae, snailfish: a comprehensive survey of snailfish specific genes.</title>
        <authorList>
            <person name="Kim W."/>
            <person name="Song I."/>
            <person name="Jeong J.-H."/>
            <person name="Kim D."/>
            <person name="Kim S."/>
            <person name="Ryu S."/>
            <person name="Song J.Y."/>
            <person name="Lee S.K."/>
        </authorList>
    </citation>
    <scope>NUCLEOTIDE SEQUENCE [LARGE SCALE GENOMIC DNA]</scope>
    <source>
        <tissue evidence="2">Muscle</tissue>
    </source>
</reference>
<keyword evidence="3" id="KW-1185">Reference proteome</keyword>
<evidence type="ECO:0000256" key="1">
    <source>
        <dbReference type="SAM" id="MobiDB-lite"/>
    </source>
</evidence>
<evidence type="ECO:0000313" key="3">
    <source>
        <dbReference type="Proteomes" id="UP000314294"/>
    </source>
</evidence>
<feature type="region of interest" description="Disordered" evidence="1">
    <location>
        <begin position="59"/>
        <end position="78"/>
    </location>
</feature>
<gene>
    <name evidence="2" type="ORF">EYF80_036375</name>
</gene>
<dbReference type="EMBL" id="SRLO01000517">
    <property type="protein sequence ID" value="TNN53388.1"/>
    <property type="molecule type" value="Genomic_DNA"/>
</dbReference>
<feature type="compositionally biased region" description="Polar residues" evidence="1">
    <location>
        <begin position="65"/>
        <end position="78"/>
    </location>
</feature>
<comment type="caution">
    <text evidence="2">The sequence shown here is derived from an EMBL/GenBank/DDBJ whole genome shotgun (WGS) entry which is preliminary data.</text>
</comment>
<dbReference type="Proteomes" id="UP000314294">
    <property type="component" value="Unassembled WGS sequence"/>
</dbReference>
<name>A0A4Z2GIM4_9TELE</name>
<proteinExistence type="predicted"/>
<dbReference type="AlphaFoldDB" id="A0A4Z2GIM4"/>
<organism evidence="2 3">
    <name type="scientific">Liparis tanakae</name>
    <name type="common">Tanaka's snailfish</name>
    <dbReference type="NCBI Taxonomy" id="230148"/>
    <lineage>
        <taxon>Eukaryota</taxon>
        <taxon>Metazoa</taxon>
        <taxon>Chordata</taxon>
        <taxon>Craniata</taxon>
        <taxon>Vertebrata</taxon>
        <taxon>Euteleostomi</taxon>
        <taxon>Actinopterygii</taxon>
        <taxon>Neopterygii</taxon>
        <taxon>Teleostei</taxon>
        <taxon>Neoteleostei</taxon>
        <taxon>Acanthomorphata</taxon>
        <taxon>Eupercaria</taxon>
        <taxon>Perciformes</taxon>
        <taxon>Cottioidei</taxon>
        <taxon>Cottales</taxon>
        <taxon>Liparidae</taxon>
        <taxon>Liparis</taxon>
    </lineage>
</organism>